<comment type="caution">
    <text evidence="1">The sequence shown here is derived from an EMBL/GenBank/DDBJ whole genome shotgun (WGS) entry which is preliminary data.</text>
</comment>
<dbReference type="Proteomes" id="UP000249638">
    <property type="component" value="Unassembled WGS sequence"/>
</dbReference>
<proteinExistence type="predicted"/>
<reference evidence="1" key="1">
    <citation type="submission" date="2018-06" db="EMBL/GenBank/DDBJ databases">
        <title>Genomic Encyclopedia of Type Strains, Phase IV (KMG-V): Genome sequencing to study the core and pangenomes of soil and plant-associated prokaryotes.</title>
        <authorList>
            <person name="Whitman W."/>
        </authorList>
    </citation>
    <scope>NUCLEOTIDE SEQUENCE [LARGE SCALE GENOMIC DNA]</scope>
    <source>
        <strain evidence="1">MLR2-44</strain>
    </source>
</reference>
<accession>A0A2W7PLM2</accession>
<protein>
    <submittedName>
        <fullName evidence="1">Uncharacterized protein</fullName>
    </submittedName>
</protein>
<dbReference type="InterPro" id="IPR038258">
    <property type="entry name" value="Gp4_sf"/>
</dbReference>
<organism evidence="1 2">
    <name type="scientific">Cupriavidus phytorum</name>
    <dbReference type="NCBI Taxonomy" id="3024399"/>
    <lineage>
        <taxon>Bacteria</taxon>
        <taxon>Pseudomonadati</taxon>
        <taxon>Pseudomonadota</taxon>
        <taxon>Betaproteobacteria</taxon>
        <taxon>Burkholderiales</taxon>
        <taxon>Burkholderiaceae</taxon>
        <taxon>Cupriavidus</taxon>
    </lineage>
</organism>
<evidence type="ECO:0000313" key="2">
    <source>
        <dbReference type="Proteomes" id="UP000249638"/>
    </source>
</evidence>
<keyword evidence="2" id="KW-1185">Reference proteome</keyword>
<gene>
    <name evidence="1" type="ORF">C7416_104474</name>
</gene>
<sequence>MTAAIDIIKLALADAQVIAEGETPNAATTDTALKTLNGMMALWQLDGFDGFTFPAYAAASADLQLPAEFEMPMRYNLAVHLAAAFASPLRPDIGSLAATTLKKLKRFYLTIPELKMPCAVLPRRYYWNVEACEWLACP</sequence>
<name>A0A2W7PLM2_9BURK</name>
<dbReference type="AlphaFoldDB" id="A0A2W7PLM2"/>
<evidence type="ECO:0000313" key="1">
    <source>
        <dbReference type="EMBL" id="PZX29469.1"/>
    </source>
</evidence>
<dbReference type="Gene3D" id="1.10.3230.20">
    <property type="entry name" value="P22 tail accessory factor (Gp4)"/>
    <property type="match status" value="1"/>
</dbReference>
<dbReference type="EMBL" id="QKZN01000004">
    <property type="protein sequence ID" value="PZX29469.1"/>
    <property type="molecule type" value="Genomic_DNA"/>
</dbReference>